<evidence type="ECO:0000256" key="3">
    <source>
        <dbReference type="ARBA" id="ARBA00022801"/>
    </source>
</evidence>
<dbReference type="SUPFAM" id="SSF88713">
    <property type="entry name" value="Glycoside hydrolase/deacetylase"/>
    <property type="match status" value="1"/>
</dbReference>
<keyword evidence="7" id="KW-1185">Reference proteome</keyword>
<evidence type="ECO:0000313" key="7">
    <source>
        <dbReference type="Proteomes" id="UP000290244"/>
    </source>
</evidence>
<protein>
    <submittedName>
        <fullName evidence="6">ChbG/HpnK family deacetylase</fullName>
    </submittedName>
</protein>
<reference evidence="6 7" key="1">
    <citation type="submission" date="2018-12" db="EMBL/GenBank/DDBJ databases">
        <title>Complete genome of Litorilituus sediminis.</title>
        <authorList>
            <person name="Liu A."/>
            <person name="Rong J."/>
        </authorList>
    </citation>
    <scope>NUCLEOTIDE SEQUENCE [LARGE SCALE GENOMIC DNA]</scope>
    <source>
        <strain evidence="6 7">JCM 17549</strain>
    </source>
</reference>
<evidence type="ECO:0000256" key="2">
    <source>
        <dbReference type="ARBA" id="ARBA00022723"/>
    </source>
</evidence>
<evidence type="ECO:0000256" key="4">
    <source>
        <dbReference type="ARBA" id="ARBA00022842"/>
    </source>
</evidence>
<evidence type="ECO:0000256" key="1">
    <source>
        <dbReference type="ARBA" id="ARBA00001946"/>
    </source>
</evidence>
<evidence type="ECO:0000256" key="5">
    <source>
        <dbReference type="ARBA" id="ARBA00023277"/>
    </source>
</evidence>
<dbReference type="AlphaFoldDB" id="A0A4P6P5V1"/>
<keyword evidence="5" id="KW-0119">Carbohydrate metabolism</keyword>
<proteinExistence type="predicted"/>
<dbReference type="GO" id="GO:0046872">
    <property type="term" value="F:metal ion binding"/>
    <property type="evidence" value="ECO:0007669"/>
    <property type="project" value="UniProtKB-KW"/>
</dbReference>
<keyword evidence="2" id="KW-0479">Metal-binding</keyword>
<dbReference type="PANTHER" id="PTHR31609:SF1">
    <property type="entry name" value="CARBOHYDRATE DEACETYLASE"/>
    <property type="match status" value="1"/>
</dbReference>
<dbReference type="OrthoDB" id="9774177at2"/>
<keyword evidence="4" id="KW-0460">Magnesium</keyword>
<dbReference type="GO" id="GO:0019213">
    <property type="term" value="F:deacetylase activity"/>
    <property type="evidence" value="ECO:0007669"/>
    <property type="project" value="TreeGrafter"/>
</dbReference>
<dbReference type="Gene3D" id="3.20.20.370">
    <property type="entry name" value="Glycoside hydrolase/deacetylase"/>
    <property type="match status" value="1"/>
</dbReference>
<dbReference type="GO" id="GO:0016787">
    <property type="term" value="F:hydrolase activity"/>
    <property type="evidence" value="ECO:0007669"/>
    <property type="project" value="UniProtKB-KW"/>
</dbReference>
<dbReference type="EMBL" id="CP034759">
    <property type="protein sequence ID" value="QBG36873.1"/>
    <property type="molecule type" value="Genomic_DNA"/>
</dbReference>
<dbReference type="InterPro" id="IPR006879">
    <property type="entry name" value="YdjC-like"/>
</dbReference>
<dbReference type="Pfam" id="PF04794">
    <property type="entry name" value="YdjC"/>
    <property type="match status" value="1"/>
</dbReference>
<dbReference type="GO" id="GO:0005975">
    <property type="term" value="P:carbohydrate metabolic process"/>
    <property type="evidence" value="ECO:0007669"/>
    <property type="project" value="InterPro"/>
</dbReference>
<gene>
    <name evidence="6" type="ORF">EMK97_14655</name>
</gene>
<organism evidence="6 7">
    <name type="scientific">Litorilituus sediminis</name>
    <dbReference type="NCBI Taxonomy" id="718192"/>
    <lineage>
        <taxon>Bacteria</taxon>
        <taxon>Pseudomonadati</taxon>
        <taxon>Pseudomonadota</taxon>
        <taxon>Gammaproteobacteria</taxon>
        <taxon>Alteromonadales</taxon>
        <taxon>Colwelliaceae</taxon>
        <taxon>Litorilituus</taxon>
    </lineage>
</organism>
<name>A0A4P6P5V1_9GAMM</name>
<keyword evidence="3" id="KW-0378">Hydrolase</keyword>
<evidence type="ECO:0000313" key="6">
    <source>
        <dbReference type="EMBL" id="QBG36873.1"/>
    </source>
</evidence>
<comment type="cofactor">
    <cofactor evidence="1">
        <name>Mg(2+)</name>
        <dbReference type="ChEBI" id="CHEBI:18420"/>
    </cofactor>
</comment>
<dbReference type="KEGG" id="lsd:EMK97_14655"/>
<dbReference type="PANTHER" id="PTHR31609">
    <property type="entry name" value="YDJC DEACETYLASE FAMILY MEMBER"/>
    <property type="match status" value="1"/>
</dbReference>
<dbReference type="InterPro" id="IPR011330">
    <property type="entry name" value="Glyco_hydro/deAcase_b/a-brl"/>
</dbReference>
<dbReference type="Proteomes" id="UP000290244">
    <property type="component" value="Chromosome"/>
</dbReference>
<sequence length="354" mass="39792">MLSLLVINRHWAIIEVKCQDISKYMDLITGKLSRVFNVTSVCLCLGAVFIQPLSAEPIAKSVNVIEQLGYKAQDKLLILHADDVGLNASTNSAVKAAFENGYINSASIMVPAPKFVDYASYAKQNPQFDLGIHLTFTSEWPQMRWGGVLSKKEIPSLLNEQGYFYANTADFVKHAKLDEVEKEITAQIERALEAGIKPSHIDTHMAALFQNADLFALYLKLARAYQLPAVISLNFIAGNAQYMALLNEQDYGLDSYLFVTGNTAAKDWHQAYDKLVVNTKPAQVSQVTFHLGYDDEDMISTTGRDNDYGAKWRQRDMDYVSDPKLSKMLAEQGIKLISWREIQQLKFPNNFSNK</sequence>
<accession>A0A4P6P5V1</accession>
<dbReference type="CDD" id="cd10802">
    <property type="entry name" value="YdjC_TTHB029_like"/>
    <property type="match status" value="1"/>
</dbReference>